<proteinExistence type="inferred from homology"/>
<dbReference type="InterPro" id="IPR002191">
    <property type="entry name" value="Bac_export_3"/>
</dbReference>
<evidence type="ECO:0000256" key="3">
    <source>
        <dbReference type="ARBA" id="ARBA00022475"/>
    </source>
</evidence>
<dbReference type="PATRIC" id="fig|316.101.peg.4577"/>
<feature type="transmembrane region" description="Helical" evidence="8">
    <location>
        <begin position="13"/>
        <end position="40"/>
    </location>
</feature>
<dbReference type="EMBL" id="JYHV01000016">
    <property type="protein sequence ID" value="KJH82156.1"/>
    <property type="molecule type" value="Genomic_DNA"/>
</dbReference>
<comment type="subcellular location">
    <subcellularLocation>
        <location evidence="1">Cell membrane</location>
        <topology evidence="1">Multi-pass membrane protein</topology>
    </subcellularLocation>
</comment>
<dbReference type="PANTHER" id="PTHR34040">
    <property type="entry name" value="FLAGELLAR BIOSYNTHETIC PROTEIN FLIQ"/>
    <property type="match status" value="1"/>
</dbReference>
<dbReference type="PIRSF" id="PIRSF004669">
    <property type="entry name" value="FliQ"/>
    <property type="match status" value="1"/>
</dbReference>
<gene>
    <name evidence="9" type="ORF">UF78_10520</name>
</gene>
<dbReference type="NCBIfam" id="TIGR01403">
    <property type="entry name" value="fliQ_rel_III"/>
    <property type="match status" value="1"/>
</dbReference>
<name>A0A0D9ARY3_STUST</name>
<evidence type="ECO:0000256" key="5">
    <source>
        <dbReference type="ARBA" id="ARBA00022989"/>
    </source>
</evidence>
<reference evidence="9 10" key="1">
    <citation type="submission" date="2015-02" db="EMBL/GenBank/DDBJ databases">
        <title>Draft genome sequence of Pseudomonas stutzeri NT0128 isolated from wheat (Triticum turgidum) rhizosphere.</title>
        <authorList>
            <person name="Tovi N."/>
            <person name="Frenk S."/>
            <person name="Hadar Y."/>
            <person name="Minz D."/>
        </authorList>
    </citation>
    <scope>NUCLEOTIDE SEQUENCE [LARGE SCALE GENOMIC DNA]</scope>
    <source>
        <strain evidence="9 10">NT0128</strain>
    </source>
</reference>
<accession>A0A0D9ARY3</accession>
<evidence type="ECO:0000256" key="6">
    <source>
        <dbReference type="ARBA" id="ARBA00023026"/>
    </source>
</evidence>
<sequence length="89" mass="9177">MGEAAFVALMKDAALLVLLLSAPALGVAILVGFGVGLLQALTQIQDQTLPQAVKLVAVLLVLIVTGPLLGGEVADLAGQMLDRFPAWTR</sequence>
<dbReference type="InterPro" id="IPR006306">
    <property type="entry name" value="T3SS_HrpO"/>
</dbReference>
<evidence type="ECO:0000313" key="10">
    <source>
        <dbReference type="Proteomes" id="UP000032487"/>
    </source>
</evidence>
<dbReference type="Proteomes" id="UP000032487">
    <property type="component" value="Unassembled WGS sequence"/>
</dbReference>
<evidence type="ECO:0000256" key="2">
    <source>
        <dbReference type="ARBA" id="ARBA00006156"/>
    </source>
</evidence>
<dbReference type="PANTHER" id="PTHR34040:SF7">
    <property type="entry name" value="SURFACE PRESENTATION OF ANTIGENS PROTEIN SPAQ"/>
    <property type="match status" value="1"/>
</dbReference>
<evidence type="ECO:0000256" key="1">
    <source>
        <dbReference type="ARBA" id="ARBA00004651"/>
    </source>
</evidence>
<dbReference type="Pfam" id="PF01313">
    <property type="entry name" value="Bac_export_3"/>
    <property type="match status" value="1"/>
</dbReference>
<evidence type="ECO:0000313" key="9">
    <source>
        <dbReference type="EMBL" id="KJH82156.1"/>
    </source>
</evidence>
<dbReference type="AlphaFoldDB" id="A0A0D9ARY3"/>
<organism evidence="9 10">
    <name type="scientific">Stutzerimonas stutzeri</name>
    <name type="common">Pseudomonas stutzeri</name>
    <dbReference type="NCBI Taxonomy" id="316"/>
    <lineage>
        <taxon>Bacteria</taxon>
        <taxon>Pseudomonadati</taxon>
        <taxon>Pseudomonadota</taxon>
        <taxon>Gammaproteobacteria</taxon>
        <taxon>Pseudomonadales</taxon>
        <taxon>Pseudomonadaceae</taxon>
        <taxon>Stutzerimonas</taxon>
    </lineage>
</organism>
<comment type="caution">
    <text evidence="9">The sequence shown here is derived from an EMBL/GenBank/DDBJ whole genome shotgun (WGS) entry which is preliminary data.</text>
</comment>
<dbReference type="GO" id="GO:0009306">
    <property type="term" value="P:protein secretion"/>
    <property type="evidence" value="ECO:0007669"/>
    <property type="project" value="InterPro"/>
</dbReference>
<protein>
    <submittedName>
        <fullName evidence="9">Type III secretion protein</fullName>
    </submittedName>
</protein>
<evidence type="ECO:0000256" key="8">
    <source>
        <dbReference type="SAM" id="Phobius"/>
    </source>
</evidence>
<keyword evidence="5 8" id="KW-1133">Transmembrane helix</keyword>
<keyword evidence="4 8" id="KW-0812">Transmembrane</keyword>
<evidence type="ECO:0000256" key="4">
    <source>
        <dbReference type="ARBA" id="ARBA00022692"/>
    </source>
</evidence>
<keyword evidence="7 8" id="KW-0472">Membrane</keyword>
<dbReference type="GO" id="GO:0005886">
    <property type="term" value="C:plasma membrane"/>
    <property type="evidence" value="ECO:0007669"/>
    <property type="project" value="UniProtKB-SubCell"/>
</dbReference>
<feature type="transmembrane region" description="Helical" evidence="8">
    <location>
        <begin position="52"/>
        <end position="70"/>
    </location>
</feature>
<keyword evidence="3" id="KW-1003">Cell membrane</keyword>
<evidence type="ECO:0000256" key="7">
    <source>
        <dbReference type="ARBA" id="ARBA00023136"/>
    </source>
</evidence>
<dbReference type="PRINTS" id="PR00952">
    <property type="entry name" value="TYPE3IMQPROT"/>
</dbReference>
<comment type="similarity">
    <text evidence="2">Belongs to the FliQ/MopD/SpaQ family.</text>
</comment>
<keyword evidence="6" id="KW-0843">Virulence</keyword>